<evidence type="ECO:0000313" key="2">
    <source>
        <dbReference type="Proteomes" id="UP000294588"/>
    </source>
</evidence>
<protein>
    <submittedName>
        <fullName evidence="1">Phosphate acetyltransferase</fullName>
    </submittedName>
</protein>
<accession>A0AC61QKJ6</accession>
<gene>
    <name evidence="1" type="ORF">E0946_01795</name>
</gene>
<evidence type="ECO:0000313" key="1">
    <source>
        <dbReference type="EMBL" id="TDF74183.1"/>
    </source>
</evidence>
<keyword evidence="2" id="KW-1185">Reference proteome</keyword>
<comment type="caution">
    <text evidence="1">The sequence shown here is derived from an EMBL/GenBank/DDBJ whole genome shotgun (WGS) entry which is preliminary data.</text>
</comment>
<reference evidence="1" key="1">
    <citation type="submission" date="2019-03" db="EMBL/GenBank/DDBJ databases">
        <title>Candidatus Syntrophosphaera thermopropionivorans: a novel player in syntrophic propionate oxidation during anaerobic digestion.</title>
        <authorList>
            <person name="Dyksma S."/>
        </authorList>
    </citation>
    <scope>NUCLEOTIDE SEQUENCE</scope>
    <source>
        <strain evidence="1">W5</strain>
    </source>
</reference>
<name>A0AC61QKJ6_9BACT</name>
<organism evidence="1 2">
    <name type="scientific">Candidatus Syntrophosphaera thermopropionivorans</name>
    <dbReference type="NCBI Taxonomy" id="2593015"/>
    <lineage>
        <taxon>Bacteria</taxon>
        <taxon>Pseudomonadati</taxon>
        <taxon>Candidatus Cloacimonadota</taxon>
        <taxon>Candidatus Cloacimonadia</taxon>
        <taxon>Candidatus Cloacimonadales</taxon>
        <taxon>Candidatus Cloacimonadaceae</taxon>
        <taxon>Candidatus Syntrophosphaera</taxon>
    </lineage>
</organism>
<dbReference type="EMBL" id="SMOG01000002">
    <property type="protein sequence ID" value="TDF74183.1"/>
    <property type="molecule type" value="Genomic_DNA"/>
</dbReference>
<proteinExistence type="predicted"/>
<sequence>MFKNFNEMVASVKAKRRGTVIIAAAQTESVLQAAIMAQEENLADCLLVGDKSMILSLLDKLDPNHHYSFEIVDVGSDLVKAAEMSVQLVNEGKGDIILKGKTDSGLLLHCVLDKEKGLRISPVISDVLAYEHPEGVKLLSDGGVNIAPNIEEKIAIVKNAVEVAHCMGSSQPKVALLAAVETVNPKMQSTIDAAIISQMNKRNQITGCIVEGPLAFDNAVSLEAAKIKGIVSPVAGNADVFIVPNIEAGNIFGKLLTYYCGYRVAHVIVGTKAPILIPSRADPGELKMLCMAMALTCMQE</sequence>
<dbReference type="Proteomes" id="UP000294588">
    <property type="component" value="Unassembled WGS sequence"/>
</dbReference>